<proteinExistence type="predicted"/>
<accession>A0A0D6JV96</accession>
<evidence type="ECO:0000256" key="1">
    <source>
        <dbReference type="SAM" id="Phobius"/>
    </source>
</evidence>
<keyword evidence="1" id="KW-1133">Transmembrane helix</keyword>
<keyword evidence="1" id="KW-0472">Membrane</keyword>
<reference evidence="3" key="1">
    <citation type="submission" date="2015-03" db="EMBL/GenBank/DDBJ databases">
        <authorList>
            <person name="Urmite Genomes"/>
        </authorList>
    </citation>
    <scope>NUCLEOTIDE SEQUENCE [LARGE SCALE GENOMIC DNA]</scope>
    <source>
        <strain evidence="3">Arc-Hr</strain>
    </source>
</reference>
<dbReference type="GeneID" id="25247783"/>
<keyword evidence="1" id="KW-0812">Transmembrane</keyword>
<dbReference type="RefSeq" id="WP_050460302.1">
    <property type="nucleotide sequence ID" value="NZ_CABLRR010000005.1"/>
</dbReference>
<protein>
    <submittedName>
        <fullName evidence="2">Uncharacterized protein</fullName>
    </submittedName>
</protein>
<dbReference type="OrthoDB" id="292744at2157"/>
<feature type="transmembrane region" description="Helical" evidence="1">
    <location>
        <begin position="21"/>
        <end position="38"/>
    </location>
</feature>
<dbReference type="AlphaFoldDB" id="A0A0D6JV96"/>
<evidence type="ECO:0000313" key="2">
    <source>
        <dbReference type="EMBL" id="CQR52784.1"/>
    </source>
</evidence>
<sequence length="69" mass="7448">MPSETAEKLQSIRTQTDLQTLIHALALIVLADIGYFVSDGNEHFFLFATVGIVGGIIAVSAAISVIRRF</sequence>
<feature type="transmembrane region" description="Helical" evidence="1">
    <location>
        <begin position="44"/>
        <end position="66"/>
    </location>
</feature>
<evidence type="ECO:0000313" key="3">
    <source>
        <dbReference type="Proteomes" id="UP000198902"/>
    </source>
</evidence>
<organism evidence="2 3">
    <name type="scientific">Haloferax massiliensis</name>
    <dbReference type="NCBI Taxonomy" id="1476858"/>
    <lineage>
        <taxon>Archaea</taxon>
        <taxon>Methanobacteriati</taxon>
        <taxon>Methanobacteriota</taxon>
        <taxon>Stenosarchaea group</taxon>
        <taxon>Halobacteria</taxon>
        <taxon>Halobacteriales</taxon>
        <taxon>Haloferacaceae</taxon>
        <taxon>Haloferax</taxon>
    </lineage>
</organism>
<keyword evidence="3" id="KW-1185">Reference proteome</keyword>
<name>A0A0D6JV96_9EURY</name>
<gene>
    <name evidence="2" type="ORF">BN996_03298</name>
</gene>
<dbReference type="EMBL" id="CSTE01000005">
    <property type="protein sequence ID" value="CQR52784.1"/>
    <property type="molecule type" value="Genomic_DNA"/>
</dbReference>
<dbReference type="Proteomes" id="UP000198902">
    <property type="component" value="Unassembled WGS sequence"/>
</dbReference>